<keyword evidence="1" id="KW-1133">Transmembrane helix</keyword>
<dbReference type="AlphaFoldDB" id="A0A9D1HPT4"/>
<evidence type="ECO:0000256" key="1">
    <source>
        <dbReference type="SAM" id="Phobius"/>
    </source>
</evidence>
<feature type="transmembrane region" description="Helical" evidence="1">
    <location>
        <begin position="121"/>
        <end position="139"/>
    </location>
</feature>
<name>A0A9D1HPT4_9FIRM</name>
<feature type="transmembrane region" description="Helical" evidence="1">
    <location>
        <begin position="12"/>
        <end position="35"/>
    </location>
</feature>
<keyword evidence="1" id="KW-0472">Membrane</keyword>
<evidence type="ECO:0000313" key="3">
    <source>
        <dbReference type="Proteomes" id="UP000824175"/>
    </source>
</evidence>
<reference evidence="2" key="2">
    <citation type="journal article" date="2021" name="PeerJ">
        <title>Extensive microbial diversity within the chicken gut microbiome revealed by metagenomics and culture.</title>
        <authorList>
            <person name="Gilroy R."/>
            <person name="Ravi A."/>
            <person name="Getino M."/>
            <person name="Pursley I."/>
            <person name="Horton D.L."/>
            <person name="Alikhan N.F."/>
            <person name="Baker D."/>
            <person name="Gharbi K."/>
            <person name="Hall N."/>
            <person name="Watson M."/>
            <person name="Adriaenssens E.M."/>
            <person name="Foster-Nyarko E."/>
            <person name="Jarju S."/>
            <person name="Secka A."/>
            <person name="Antonio M."/>
            <person name="Oren A."/>
            <person name="Chaudhuri R.R."/>
            <person name="La Ragione R."/>
            <person name="Hildebrand F."/>
            <person name="Pallen M.J."/>
        </authorList>
    </citation>
    <scope>NUCLEOTIDE SEQUENCE</scope>
    <source>
        <strain evidence="2">CHK195-11698</strain>
    </source>
</reference>
<protein>
    <submittedName>
        <fullName evidence="2">Uncharacterized protein</fullName>
    </submittedName>
</protein>
<feature type="transmembrane region" description="Helical" evidence="1">
    <location>
        <begin position="193"/>
        <end position="213"/>
    </location>
</feature>
<dbReference type="Proteomes" id="UP000824175">
    <property type="component" value="Unassembled WGS sequence"/>
</dbReference>
<evidence type="ECO:0000313" key="2">
    <source>
        <dbReference type="EMBL" id="HIU13279.1"/>
    </source>
</evidence>
<feature type="transmembrane region" description="Helical" evidence="1">
    <location>
        <begin position="159"/>
        <end position="181"/>
    </location>
</feature>
<reference evidence="2" key="1">
    <citation type="submission" date="2020-10" db="EMBL/GenBank/DDBJ databases">
        <authorList>
            <person name="Gilroy R."/>
        </authorList>
    </citation>
    <scope>NUCLEOTIDE SEQUENCE</scope>
    <source>
        <strain evidence="2">CHK195-11698</strain>
    </source>
</reference>
<proteinExistence type="predicted"/>
<organism evidence="2 3">
    <name type="scientific">Candidatus Fimiplasma intestinipullorum</name>
    <dbReference type="NCBI Taxonomy" id="2840825"/>
    <lineage>
        <taxon>Bacteria</taxon>
        <taxon>Bacillati</taxon>
        <taxon>Bacillota</taxon>
        <taxon>Clostridia</taxon>
        <taxon>Eubacteriales</taxon>
        <taxon>Candidatus Fimiplasma</taxon>
    </lineage>
</organism>
<sequence>MDLFKHVVQKLLFPSAITTLLITIPSYLFVIIVLWQQEHSFYAYVAYMLSAYALLITATGVYRLIKGVWARKWQWYQHQWIWRLLKDAIYRSRLTLQLSLLVNLLYVVLNLYSGMRFDSPWFVSLAVYYLLLALMRAILTSYVQRYQLGVRLTSEYRYYRICGFILLFMNQALVGIVVYMVNDNRGFSYPGTLIYAMAAYTFYTTIASVVNLLRYKKYHSPVLSAAKMLSFTSAIVSVLALQTAMISQFGKGDEAFRYLMNSVTGGAVCIIVLLTAIYMIVRSNRELKHMKEVIVNGR</sequence>
<feature type="transmembrane region" description="Helical" evidence="1">
    <location>
        <begin position="41"/>
        <end position="65"/>
    </location>
</feature>
<comment type="caution">
    <text evidence="2">The sequence shown here is derived from an EMBL/GenBank/DDBJ whole genome shotgun (WGS) entry which is preliminary data.</text>
</comment>
<feature type="transmembrane region" description="Helical" evidence="1">
    <location>
        <begin position="94"/>
        <end position="115"/>
    </location>
</feature>
<gene>
    <name evidence="2" type="ORF">IAD15_04340</name>
</gene>
<feature type="transmembrane region" description="Helical" evidence="1">
    <location>
        <begin position="225"/>
        <end position="246"/>
    </location>
</feature>
<accession>A0A9D1HPT4</accession>
<feature type="transmembrane region" description="Helical" evidence="1">
    <location>
        <begin position="258"/>
        <end position="281"/>
    </location>
</feature>
<keyword evidence="1" id="KW-0812">Transmembrane</keyword>
<dbReference type="EMBL" id="DVMJ01000035">
    <property type="protein sequence ID" value="HIU13279.1"/>
    <property type="molecule type" value="Genomic_DNA"/>
</dbReference>